<sequence length="260" mass="28991">MYQTILYTQKNHIAIVTINRPEYGNAFSEETYEEIIDVMHKINENEQIDVAILTGTGKYFCSGGDIRFFQKMIDNEENISEENVLLTGQMVKSIKKNSKPVIAAINGVAAGAGLGLAMACDFILMGENSQLIPAFINMAFPGDTALIYTLHQAIGTFQTKKHVMLNEPITATLAQEYGIAYDVVLDEDLEEAANQLATKLVQAPTEAIGYQKALMAEMFYPEIEAFNQKEAEYMHKSSKSKEHKEAVAAFLSKRKPDFKK</sequence>
<dbReference type="InterPro" id="IPR014748">
    <property type="entry name" value="Enoyl-CoA_hydra_C"/>
</dbReference>
<evidence type="ECO:0000313" key="5">
    <source>
        <dbReference type="Proteomes" id="UP000184128"/>
    </source>
</evidence>
<evidence type="ECO:0000256" key="2">
    <source>
        <dbReference type="RuleBase" id="RU003707"/>
    </source>
</evidence>
<dbReference type="STRING" id="1121025.SAMN02745249_00165"/>
<dbReference type="InterPro" id="IPR018376">
    <property type="entry name" value="Enoyl-CoA_hyd/isom_CS"/>
</dbReference>
<evidence type="ECO:0000256" key="1">
    <source>
        <dbReference type="ARBA" id="ARBA00005254"/>
    </source>
</evidence>
<dbReference type="RefSeq" id="WP_073294738.1">
    <property type="nucleotide sequence ID" value="NZ_FQUF01000003.1"/>
</dbReference>
<dbReference type="InterPro" id="IPR001753">
    <property type="entry name" value="Enoyl-CoA_hydra/iso"/>
</dbReference>
<keyword evidence="3" id="KW-1133">Transmembrane helix</keyword>
<keyword evidence="4" id="KW-0413">Isomerase</keyword>
<organism evidence="4 5">
    <name type="scientific">Atopostipes suicloacalis DSM 15692</name>
    <dbReference type="NCBI Taxonomy" id="1121025"/>
    <lineage>
        <taxon>Bacteria</taxon>
        <taxon>Bacillati</taxon>
        <taxon>Bacillota</taxon>
        <taxon>Bacilli</taxon>
        <taxon>Lactobacillales</taxon>
        <taxon>Carnobacteriaceae</taxon>
        <taxon>Atopostipes</taxon>
    </lineage>
</organism>
<keyword evidence="5" id="KW-1185">Reference proteome</keyword>
<reference evidence="4 5" key="1">
    <citation type="submission" date="2016-11" db="EMBL/GenBank/DDBJ databases">
        <authorList>
            <person name="Jaros S."/>
            <person name="Januszkiewicz K."/>
            <person name="Wedrychowicz H."/>
        </authorList>
    </citation>
    <scope>NUCLEOTIDE SEQUENCE [LARGE SCALE GENOMIC DNA]</scope>
    <source>
        <strain evidence="4 5">DSM 15692</strain>
    </source>
</reference>
<keyword evidence="3" id="KW-0812">Transmembrane</keyword>
<dbReference type="CDD" id="cd06558">
    <property type="entry name" value="crotonase-like"/>
    <property type="match status" value="1"/>
</dbReference>
<proteinExistence type="inferred from homology"/>
<dbReference type="SUPFAM" id="SSF52096">
    <property type="entry name" value="ClpP/crotonase"/>
    <property type="match status" value="1"/>
</dbReference>
<feature type="transmembrane region" description="Helical" evidence="3">
    <location>
        <begin position="101"/>
        <end position="125"/>
    </location>
</feature>
<gene>
    <name evidence="4" type="ORF">SAMN02745249_00165</name>
</gene>
<dbReference type="AlphaFoldDB" id="A0A1M4SFL6"/>
<evidence type="ECO:0000313" key="4">
    <source>
        <dbReference type="EMBL" id="SHE31064.1"/>
    </source>
</evidence>
<evidence type="ECO:0000256" key="3">
    <source>
        <dbReference type="SAM" id="Phobius"/>
    </source>
</evidence>
<dbReference type="GO" id="GO:0016853">
    <property type="term" value="F:isomerase activity"/>
    <property type="evidence" value="ECO:0007669"/>
    <property type="project" value="UniProtKB-KW"/>
</dbReference>
<dbReference type="InterPro" id="IPR029045">
    <property type="entry name" value="ClpP/crotonase-like_dom_sf"/>
</dbReference>
<dbReference type="Gene3D" id="1.10.12.10">
    <property type="entry name" value="Lyase 2-enoyl-coa Hydratase, Chain A, domain 2"/>
    <property type="match status" value="1"/>
</dbReference>
<dbReference type="Proteomes" id="UP000184128">
    <property type="component" value="Unassembled WGS sequence"/>
</dbReference>
<dbReference type="PANTHER" id="PTHR43802">
    <property type="entry name" value="ENOYL-COA HYDRATASE"/>
    <property type="match status" value="1"/>
</dbReference>
<comment type="similarity">
    <text evidence="1 2">Belongs to the enoyl-CoA hydratase/isomerase family.</text>
</comment>
<dbReference type="Pfam" id="PF00378">
    <property type="entry name" value="ECH_1"/>
    <property type="match status" value="1"/>
</dbReference>
<dbReference type="OrthoDB" id="9775794at2"/>
<accession>A0A1M4SFL6</accession>
<name>A0A1M4SFL6_9LACT</name>
<protein>
    <submittedName>
        <fullName evidence="4">2-(1,2-epoxy-1,2-dihydrophenyl)acetyl-CoA isomerase</fullName>
    </submittedName>
</protein>
<dbReference type="EMBL" id="FQUF01000003">
    <property type="protein sequence ID" value="SHE31064.1"/>
    <property type="molecule type" value="Genomic_DNA"/>
</dbReference>
<dbReference type="PANTHER" id="PTHR43802:SF1">
    <property type="entry name" value="IP11341P-RELATED"/>
    <property type="match status" value="1"/>
</dbReference>
<dbReference type="Gene3D" id="3.90.226.10">
    <property type="entry name" value="2-enoyl-CoA Hydratase, Chain A, domain 1"/>
    <property type="match status" value="1"/>
</dbReference>
<dbReference type="PROSITE" id="PS00166">
    <property type="entry name" value="ENOYL_COA_HYDRATASE"/>
    <property type="match status" value="1"/>
</dbReference>
<keyword evidence="3" id="KW-0472">Membrane</keyword>